<reference evidence="10" key="1">
    <citation type="journal article" date="2019" name="Int. J. Syst. Evol. Microbiol.">
        <title>The Global Catalogue of Microorganisms (GCM) 10K type strain sequencing project: providing services to taxonomists for standard genome sequencing and annotation.</title>
        <authorList>
            <consortium name="The Broad Institute Genomics Platform"/>
            <consortium name="The Broad Institute Genome Sequencing Center for Infectious Disease"/>
            <person name="Wu L."/>
            <person name="Ma J."/>
        </authorList>
    </citation>
    <scope>NUCLEOTIDE SEQUENCE [LARGE SCALE GENOMIC DNA]</scope>
    <source>
        <strain evidence="10">KCTC 62102</strain>
    </source>
</reference>
<dbReference type="InterPro" id="IPR000627">
    <property type="entry name" value="Intradiol_dOase_C"/>
</dbReference>
<evidence type="ECO:0000313" key="9">
    <source>
        <dbReference type="EMBL" id="MFC3087371.1"/>
    </source>
</evidence>
<organism evidence="9 10">
    <name type="scientific">Tabrizicola soli</name>
    <dbReference type="NCBI Taxonomy" id="2185115"/>
    <lineage>
        <taxon>Bacteria</taxon>
        <taxon>Pseudomonadati</taxon>
        <taxon>Pseudomonadota</taxon>
        <taxon>Alphaproteobacteria</taxon>
        <taxon>Rhodobacterales</taxon>
        <taxon>Paracoccaceae</taxon>
        <taxon>Tabrizicola</taxon>
    </lineage>
</organism>
<dbReference type="InterPro" id="IPR015889">
    <property type="entry name" value="Intradiol_dOase_core"/>
</dbReference>
<gene>
    <name evidence="9" type="ORF">ACFOD6_15075</name>
</gene>
<dbReference type="InterPro" id="IPR007535">
    <property type="entry name" value="Catechol_dOase_N"/>
</dbReference>
<dbReference type="Proteomes" id="UP001595445">
    <property type="component" value="Unassembled WGS sequence"/>
</dbReference>
<dbReference type="PANTHER" id="PTHR33711:SF7">
    <property type="entry name" value="INTRADIOL RING-CLEAVAGE DIOXYGENASES DOMAIN-CONTAINING PROTEIN-RELATED"/>
    <property type="match status" value="1"/>
</dbReference>
<feature type="domain" description="Intradiol ring-cleavage dioxygenases" evidence="7">
    <location>
        <begin position="122"/>
        <end position="258"/>
    </location>
</feature>
<accession>A0ABV7DYE6</accession>
<comment type="cofactor">
    <cofactor evidence="1">
        <name>Fe(3+)</name>
        <dbReference type="ChEBI" id="CHEBI:29034"/>
    </cofactor>
</comment>
<dbReference type="RefSeq" id="WP_197641692.1">
    <property type="nucleotide sequence ID" value="NZ_JAEACP010000001.1"/>
</dbReference>
<keyword evidence="6" id="KW-0408">Iron</keyword>
<evidence type="ECO:0000256" key="3">
    <source>
        <dbReference type="ARBA" id="ARBA00022723"/>
    </source>
</evidence>
<evidence type="ECO:0000256" key="4">
    <source>
        <dbReference type="ARBA" id="ARBA00022964"/>
    </source>
</evidence>
<comment type="caution">
    <text evidence="9">The sequence shown here is derived from an EMBL/GenBank/DDBJ whole genome shotgun (WGS) entry which is preliminary data.</text>
</comment>
<feature type="domain" description="Catechol dioxygenase N-terminal" evidence="8">
    <location>
        <begin position="24"/>
        <end position="93"/>
    </location>
</feature>
<dbReference type="PANTHER" id="PTHR33711">
    <property type="entry name" value="DIOXYGENASE, PUTATIVE (AFU_ORTHOLOGUE AFUA_2G02910)-RELATED"/>
    <property type="match status" value="1"/>
</dbReference>
<protein>
    <submittedName>
        <fullName evidence="9">Dioxygenase</fullName>
    </submittedName>
</protein>
<name>A0ABV7DYE6_9RHOB</name>
<sequence>MQAKPADDTVSGAFARRLGPSREARLGAAVLAVVGRAHDLVAELKPTPAEFRALVDFLTELGHASDARRQEWVLLADVTGLSTLVEEQNTPCPPGTTPATLPGPFYRDDVPELPAGANLSRDGLGEALAVSLRVTDLDGGPVPDALVEVWQANACGRYENQDPDRQPEFNLRGRLRSDAMGRLSFRSVKPCGYALPEDGRVGRLMSALGLRLERPAHIHFKVTAPGFRTLVTHVFDRDDPAIRRDALFGVRPELLAEFCRLPPGGPARHALDLTLVLVPAAEEIPR</sequence>
<dbReference type="InterPro" id="IPR050770">
    <property type="entry name" value="Intradiol_RC_Dioxygenase"/>
</dbReference>
<dbReference type="Gene3D" id="2.60.130.10">
    <property type="entry name" value="Aromatic compound dioxygenase"/>
    <property type="match status" value="1"/>
</dbReference>
<keyword evidence="4 9" id="KW-0223">Dioxygenase</keyword>
<comment type="similarity">
    <text evidence="2">Belongs to the intradiol ring-cleavage dioxygenase family.</text>
</comment>
<evidence type="ECO:0000259" key="7">
    <source>
        <dbReference type="Pfam" id="PF00775"/>
    </source>
</evidence>
<dbReference type="Pfam" id="PF00775">
    <property type="entry name" value="Dioxygenase_C"/>
    <property type="match status" value="1"/>
</dbReference>
<evidence type="ECO:0000256" key="1">
    <source>
        <dbReference type="ARBA" id="ARBA00001965"/>
    </source>
</evidence>
<evidence type="ECO:0000256" key="5">
    <source>
        <dbReference type="ARBA" id="ARBA00023002"/>
    </source>
</evidence>
<evidence type="ECO:0000313" key="10">
    <source>
        <dbReference type="Proteomes" id="UP001595445"/>
    </source>
</evidence>
<dbReference type="GO" id="GO:0051213">
    <property type="term" value="F:dioxygenase activity"/>
    <property type="evidence" value="ECO:0007669"/>
    <property type="project" value="UniProtKB-KW"/>
</dbReference>
<evidence type="ECO:0000256" key="6">
    <source>
        <dbReference type="ARBA" id="ARBA00023004"/>
    </source>
</evidence>
<dbReference type="Pfam" id="PF04444">
    <property type="entry name" value="Dioxygenase_N"/>
    <property type="match status" value="1"/>
</dbReference>
<dbReference type="SUPFAM" id="SSF49482">
    <property type="entry name" value="Aromatic compound dioxygenase"/>
    <property type="match status" value="1"/>
</dbReference>
<evidence type="ECO:0000259" key="8">
    <source>
        <dbReference type="Pfam" id="PF04444"/>
    </source>
</evidence>
<keyword evidence="10" id="KW-1185">Reference proteome</keyword>
<proteinExistence type="inferred from homology"/>
<keyword evidence="3" id="KW-0479">Metal-binding</keyword>
<evidence type="ECO:0000256" key="2">
    <source>
        <dbReference type="ARBA" id="ARBA00007825"/>
    </source>
</evidence>
<dbReference type="EMBL" id="JBHRSM010000025">
    <property type="protein sequence ID" value="MFC3087371.1"/>
    <property type="molecule type" value="Genomic_DNA"/>
</dbReference>
<keyword evidence="5" id="KW-0560">Oxidoreductase</keyword>